<dbReference type="GO" id="GO:0000978">
    <property type="term" value="F:RNA polymerase II cis-regulatory region sequence-specific DNA binding"/>
    <property type="evidence" value="ECO:0007669"/>
    <property type="project" value="TreeGrafter"/>
</dbReference>
<dbReference type="PANTHER" id="PTHR46621">
    <property type="entry name" value="SNRNA-ACTIVATING PROTEIN COMPLEX SUBUNIT 4"/>
    <property type="match status" value="1"/>
</dbReference>
<evidence type="ECO:0000256" key="5">
    <source>
        <dbReference type="SAM" id="MobiDB-lite"/>
    </source>
</evidence>
<evidence type="ECO:0000256" key="1">
    <source>
        <dbReference type="ARBA" id="ARBA00023015"/>
    </source>
</evidence>
<dbReference type="SUPFAM" id="SSF46689">
    <property type="entry name" value="Homeodomain-like"/>
    <property type="match status" value="4"/>
</dbReference>
<dbReference type="InterPro" id="IPR009057">
    <property type="entry name" value="Homeodomain-like_sf"/>
</dbReference>
<feature type="domain" description="Myb-like" evidence="6">
    <location>
        <begin position="223"/>
        <end position="267"/>
    </location>
</feature>
<dbReference type="AlphaFoldDB" id="A0A1C7MJG7"/>
<feature type="domain" description="SANT" evidence="7">
    <location>
        <begin position="276"/>
        <end position="324"/>
    </location>
</feature>
<gene>
    <name evidence="9" type="primary">Snapc4</name>
    <name evidence="9" type="ORF">A0H81_03612</name>
</gene>
<feature type="domain" description="Myb-like" evidence="6">
    <location>
        <begin position="165"/>
        <end position="211"/>
    </location>
</feature>
<evidence type="ECO:0000256" key="2">
    <source>
        <dbReference type="ARBA" id="ARBA00023125"/>
    </source>
</evidence>
<evidence type="ECO:0000256" key="3">
    <source>
        <dbReference type="ARBA" id="ARBA00023163"/>
    </source>
</evidence>
<feature type="compositionally biased region" description="Polar residues" evidence="5">
    <location>
        <begin position="477"/>
        <end position="486"/>
    </location>
</feature>
<evidence type="ECO:0000259" key="8">
    <source>
        <dbReference type="PROSITE" id="PS51294"/>
    </source>
</evidence>
<dbReference type="GO" id="GO:0019185">
    <property type="term" value="C:snRNA-activating protein complex"/>
    <property type="evidence" value="ECO:0007669"/>
    <property type="project" value="TreeGrafter"/>
</dbReference>
<dbReference type="EMBL" id="LUGG01000003">
    <property type="protein sequence ID" value="OBZ76938.1"/>
    <property type="molecule type" value="Genomic_DNA"/>
</dbReference>
<keyword evidence="2" id="KW-0238">DNA-binding</keyword>
<dbReference type="PANTHER" id="PTHR46621:SF1">
    <property type="entry name" value="SNRNA-ACTIVATING PROTEIN COMPLEX SUBUNIT 4"/>
    <property type="match status" value="1"/>
</dbReference>
<feature type="domain" description="HTH myb-type" evidence="8">
    <location>
        <begin position="268"/>
        <end position="322"/>
    </location>
</feature>
<dbReference type="SMART" id="SM00717">
    <property type="entry name" value="SANT"/>
    <property type="match status" value="4"/>
</dbReference>
<feature type="compositionally biased region" description="Basic residues" evidence="5">
    <location>
        <begin position="598"/>
        <end position="614"/>
    </location>
</feature>
<feature type="compositionally biased region" description="Polar residues" evidence="5">
    <location>
        <begin position="682"/>
        <end position="707"/>
    </location>
</feature>
<dbReference type="GO" id="GO:0042795">
    <property type="term" value="P:snRNA transcription by RNA polymerase II"/>
    <property type="evidence" value="ECO:0007669"/>
    <property type="project" value="TreeGrafter"/>
</dbReference>
<dbReference type="PROSITE" id="PS50090">
    <property type="entry name" value="MYB_LIKE"/>
    <property type="match status" value="4"/>
</dbReference>
<feature type="compositionally biased region" description="Polar residues" evidence="5">
    <location>
        <begin position="629"/>
        <end position="643"/>
    </location>
</feature>
<evidence type="ECO:0000259" key="7">
    <source>
        <dbReference type="PROSITE" id="PS51293"/>
    </source>
</evidence>
<keyword evidence="1" id="KW-0805">Transcription regulation</keyword>
<keyword evidence="10" id="KW-1185">Reference proteome</keyword>
<dbReference type="InterPro" id="IPR001005">
    <property type="entry name" value="SANT/Myb"/>
</dbReference>
<name>A0A1C7MJG7_GRIFR</name>
<keyword evidence="4" id="KW-0539">Nucleus</keyword>
<feature type="region of interest" description="Disordered" evidence="5">
    <location>
        <begin position="374"/>
        <end position="726"/>
    </location>
</feature>
<dbReference type="InterPro" id="IPR017930">
    <property type="entry name" value="Myb_dom"/>
</dbReference>
<dbReference type="GO" id="GO:0042796">
    <property type="term" value="P:snRNA transcription by RNA polymerase III"/>
    <property type="evidence" value="ECO:0007669"/>
    <property type="project" value="TreeGrafter"/>
</dbReference>
<evidence type="ECO:0000259" key="6">
    <source>
        <dbReference type="PROSITE" id="PS50090"/>
    </source>
</evidence>
<dbReference type="PROSITE" id="PS51294">
    <property type="entry name" value="HTH_MYB"/>
    <property type="match status" value="2"/>
</dbReference>
<dbReference type="Gene3D" id="1.10.10.60">
    <property type="entry name" value="Homeodomain-like"/>
    <property type="match status" value="4"/>
</dbReference>
<feature type="compositionally biased region" description="Low complexity" evidence="5">
    <location>
        <begin position="377"/>
        <end position="393"/>
    </location>
</feature>
<dbReference type="GO" id="GO:0001006">
    <property type="term" value="F:RNA polymerase III type 3 promoter sequence-specific DNA binding"/>
    <property type="evidence" value="ECO:0007669"/>
    <property type="project" value="TreeGrafter"/>
</dbReference>
<keyword evidence="3" id="KW-0804">Transcription</keyword>
<proteinExistence type="predicted"/>
<evidence type="ECO:0000256" key="4">
    <source>
        <dbReference type="ARBA" id="ARBA00023242"/>
    </source>
</evidence>
<dbReference type="CDD" id="cd00167">
    <property type="entry name" value="SANT"/>
    <property type="match status" value="4"/>
</dbReference>
<dbReference type="PROSITE" id="PS51293">
    <property type="entry name" value="SANT"/>
    <property type="match status" value="1"/>
</dbReference>
<feature type="domain" description="Myb-like" evidence="6">
    <location>
        <begin position="268"/>
        <end position="318"/>
    </location>
</feature>
<feature type="compositionally biased region" description="Basic residues" evidence="5">
    <location>
        <begin position="442"/>
        <end position="451"/>
    </location>
</feature>
<dbReference type="Pfam" id="PF13921">
    <property type="entry name" value="Myb_DNA-bind_6"/>
    <property type="match status" value="2"/>
</dbReference>
<sequence length="726" mass="79400">MSLKEIAHKAVQANKDHQYALKVYTERLEAELEVVDKLLTAADVCHEDELDLNVGGSVLIPGSVRAVGPVSSSELLAGNSPFRRDALKRQRYVESTLYHPMKGPELEALADAVRSENYRIYALEAQMRGNSLGIDWERVAMKVSSSSTVQRSAKECEIRWLGERHPQFSNTPWTQAEIAKVKELVHGLAAGQIDWVEIAEKLGTQRTPVDCMRHAITRKAHVWNSDSDNRLIEAVKIYGADNWMLVARFVSEDATASQCQNRYMRTLDPSIKRGAWTEDEDARLRQAVAVFGNSWVDIATFVPGRNNEQCRDRYQEYLNPTVTKGKWTPDQDQALLHAVEQVGESKWKEVSQLLNIGRTDNMCRVRYVLLMKRKQKSTTASPSPAEPSGSGSPFVLEPPTPGAREQSAPSQPTHSRARSFRPETPSTEAAAGPSVEPVVQKPRPRPRKRKRDAILEDNSGPHATGATPPEPTPDVQGDNTVVSQGSDIGRTAEASATRKSSRAPAKRPLSASANVQSQPNKRRRTARELTQAADEPVSVDATDADSASPQLEVAPSESAAISTNVPCSTGRDPSLQQPTHEVAPARIPPTPSTVPSKSPKKSPHKPTSRPRGRHVAQVTVPETAPSAEPTASNVVPSAETQRGSRGGKKVTSIAPEPTRRQPRRAANKASRPLPQEGRTVSGGESSHPIPSQLSEPRTIKTTSQIQPTEIVDSDLSSVPTTPEERR</sequence>
<protein>
    <submittedName>
        <fullName evidence="9">snRNA-activating protein complex subunit 4</fullName>
    </submittedName>
</protein>
<dbReference type="OrthoDB" id="2143914at2759"/>
<dbReference type="STRING" id="5627.A0A1C7MJG7"/>
<dbReference type="Pfam" id="PF00249">
    <property type="entry name" value="Myb_DNA-binding"/>
    <property type="match status" value="1"/>
</dbReference>
<dbReference type="InterPro" id="IPR017884">
    <property type="entry name" value="SANT_dom"/>
</dbReference>
<dbReference type="OMA" id="VDCMRHA"/>
<dbReference type="InterPro" id="IPR051575">
    <property type="entry name" value="Myb-like_DNA-bd"/>
</dbReference>
<comment type="caution">
    <text evidence="9">The sequence shown here is derived from an EMBL/GenBank/DDBJ whole genome shotgun (WGS) entry which is preliminary data.</text>
</comment>
<accession>A0A1C7MJG7</accession>
<reference evidence="9 10" key="1">
    <citation type="submission" date="2016-03" db="EMBL/GenBank/DDBJ databases">
        <title>Whole genome sequencing of Grifola frondosa 9006-11.</title>
        <authorList>
            <person name="Min B."/>
            <person name="Park H."/>
            <person name="Kim J.-G."/>
            <person name="Cho H."/>
            <person name="Oh Y.-L."/>
            <person name="Kong W.-S."/>
            <person name="Choi I.-G."/>
        </authorList>
    </citation>
    <scope>NUCLEOTIDE SEQUENCE [LARGE SCALE GENOMIC DNA]</scope>
    <source>
        <strain evidence="9 10">9006-11</strain>
    </source>
</reference>
<evidence type="ECO:0000313" key="9">
    <source>
        <dbReference type="EMBL" id="OBZ76938.1"/>
    </source>
</evidence>
<dbReference type="Proteomes" id="UP000092993">
    <property type="component" value="Unassembled WGS sequence"/>
</dbReference>
<evidence type="ECO:0000313" key="10">
    <source>
        <dbReference type="Proteomes" id="UP000092993"/>
    </source>
</evidence>
<organism evidence="9 10">
    <name type="scientific">Grifola frondosa</name>
    <name type="common">Maitake</name>
    <name type="synonym">Polyporus frondosus</name>
    <dbReference type="NCBI Taxonomy" id="5627"/>
    <lineage>
        <taxon>Eukaryota</taxon>
        <taxon>Fungi</taxon>
        <taxon>Dikarya</taxon>
        <taxon>Basidiomycota</taxon>
        <taxon>Agaricomycotina</taxon>
        <taxon>Agaricomycetes</taxon>
        <taxon>Polyporales</taxon>
        <taxon>Grifolaceae</taxon>
        <taxon>Grifola</taxon>
    </lineage>
</organism>
<feature type="domain" description="Myb-like" evidence="6">
    <location>
        <begin position="319"/>
        <end position="371"/>
    </location>
</feature>
<feature type="domain" description="HTH myb-type" evidence="8">
    <location>
        <begin position="324"/>
        <end position="375"/>
    </location>
</feature>